<evidence type="ECO:0000256" key="7">
    <source>
        <dbReference type="SAM" id="MobiDB-lite"/>
    </source>
</evidence>
<feature type="transmembrane region" description="Helical" evidence="8">
    <location>
        <begin position="347"/>
        <end position="368"/>
    </location>
</feature>
<dbReference type="RefSeq" id="WP_106587007.1">
    <property type="nucleotide sequence ID" value="NZ_PYGA01000041.1"/>
</dbReference>
<dbReference type="Gene3D" id="3.30.200.20">
    <property type="entry name" value="Phosphorylase Kinase, domain 1"/>
    <property type="match status" value="1"/>
</dbReference>
<keyword evidence="4 6" id="KW-0067">ATP-binding</keyword>
<feature type="repeat" description="WD" evidence="5">
    <location>
        <begin position="585"/>
        <end position="626"/>
    </location>
</feature>
<feature type="region of interest" description="Disordered" evidence="7">
    <location>
        <begin position="290"/>
        <end position="313"/>
    </location>
</feature>
<dbReference type="PROSITE" id="PS00107">
    <property type="entry name" value="PROTEIN_KINASE_ATP"/>
    <property type="match status" value="1"/>
</dbReference>
<dbReference type="InterPro" id="IPR015943">
    <property type="entry name" value="WD40/YVTN_repeat-like_dom_sf"/>
</dbReference>
<feature type="binding site" evidence="6">
    <location>
        <position position="39"/>
    </location>
    <ligand>
        <name>ATP</name>
        <dbReference type="ChEBI" id="CHEBI:30616"/>
    </ligand>
</feature>
<dbReference type="PROSITE" id="PS50082">
    <property type="entry name" value="WD_REPEATS_2"/>
    <property type="match status" value="7"/>
</dbReference>
<keyword evidence="11" id="KW-1185">Reference proteome</keyword>
<reference evidence="10 11" key="1">
    <citation type="submission" date="2018-03" db="EMBL/GenBank/DDBJ databases">
        <title>Genomic Encyclopedia of Archaeal and Bacterial Type Strains, Phase II (KMG-II): from individual species to whole genera.</title>
        <authorList>
            <person name="Goeker M."/>
        </authorList>
    </citation>
    <scope>NUCLEOTIDE SEQUENCE [LARGE SCALE GENOMIC DNA]</scope>
    <source>
        <strain evidence="10 11">DSM 45312</strain>
    </source>
</reference>
<dbReference type="PROSITE" id="PS00678">
    <property type="entry name" value="WD_REPEATS_1"/>
    <property type="match status" value="4"/>
</dbReference>
<name>A0A2P8CDK6_9ACTN</name>
<dbReference type="Gene3D" id="2.130.10.10">
    <property type="entry name" value="YVTN repeat-like/Quinoprotein amine dehydrogenase"/>
    <property type="match status" value="3"/>
</dbReference>
<sequence>MPEVSERVGPFLLVRELGTGGFGAVYLGEDASGRRAAVKLLHPHLAKDPQVRRYFTQELTNARQVQGFCVAEILDADSESAQPWLATEYIDGPTLGQAVREHGPRTGGDLQRLAVQTITALAAIHAAGVVHRDLKPANILLGADGPRVIDFGIARALDADTASATQIGTIGYMAPEQLEGTTLGTSADLFAWGAVIIHAATGHNAFPGPTQAARINRVLNHPPETGDLADPLLGIVLACMAKDPAQRPTARHVLDLLLTGSAPAAGPSPIASTPAVAAPSPVAAALAVAPDGQGGEDAPDPRPQGVPAPPLHPAPWPAAPWPPAVVQGGALAVGRTTGAPGTRLRPLLGILAGTTAVIVLAAGAWFWWPQSERRTLTGHDRPVMSVAFSPKGTTLATASGDGTARLWDTESGAATTTLTGHDEPVRAVAFDPDGTTLATGGADHATRLWNTDSGKEIHALEGHESTVYTVAFSPDGDLLATGGGDTVMLWDPDTGKEAATLTGHGSWVEAVAFSPDGSTLASAGNDKTVKLWDTETGAETTTLTGHSDLVGAVAFSPDGDLLATGSSDNTVKLWDPATGEETTTLKAHGSWVDAVAFSPDGSTLATAGNDDTVKLWDPATGEETTTLATPDDPVTSVAFSSDGSTLATAGRDNTVKLWDVP</sequence>
<dbReference type="PROSITE" id="PS00108">
    <property type="entry name" value="PROTEIN_KINASE_ST"/>
    <property type="match status" value="1"/>
</dbReference>
<keyword evidence="8" id="KW-1133">Transmembrane helix</keyword>
<feature type="repeat" description="WD" evidence="5">
    <location>
        <begin position="501"/>
        <end position="542"/>
    </location>
</feature>
<feature type="repeat" description="WD" evidence="5">
    <location>
        <begin position="418"/>
        <end position="459"/>
    </location>
</feature>
<dbReference type="Proteomes" id="UP000240542">
    <property type="component" value="Unassembled WGS sequence"/>
</dbReference>
<proteinExistence type="predicted"/>
<dbReference type="InterPro" id="IPR000719">
    <property type="entry name" value="Prot_kinase_dom"/>
</dbReference>
<evidence type="ECO:0000256" key="6">
    <source>
        <dbReference type="PROSITE-ProRule" id="PRU10141"/>
    </source>
</evidence>
<dbReference type="Gene3D" id="1.10.510.10">
    <property type="entry name" value="Transferase(Phosphotransferase) domain 1"/>
    <property type="match status" value="1"/>
</dbReference>
<evidence type="ECO:0000256" key="8">
    <source>
        <dbReference type="SAM" id="Phobius"/>
    </source>
</evidence>
<evidence type="ECO:0000256" key="1">
    <source>
        <dbReference type="ARBA" id="ARBA00022574"/>
    </source>
</evidence>
<accession>A0A2P8CDK6</accession>
<keyword evidence="1 5" id="KW-0853">WD repeat</keyword>
<dbReference type="InterPro" id="IPR008271">
    <property type="entry name" value="Ser/Thr_kinase_AS"/>
</dbReference>
<keyword evidence="8" id="KW-0812">Transmembrane</keyword>
<keyword evidence="3 6" id="KW-0547">Nucleotide-binding</keyword>
<evidence type="ECO:0000256" key="4">
    <source>
        <dbReference type="ARBA" id="ARBA00022840"/>
    </source>
</evidence>
<evidence type="ECO:0000256" key="5">
    <source>
        <dbReference type="PROSITE-ProRule" id="PRU00221"/>
    </source>
</evidence>
<dbReference type="Pfam" id="PF00400">
    <property type="entry name" value="WD40"/>
    <property type="match status" value="7"/>
</dbReference>
<feature type="compositionally biased region" description="Pro residues" evidence="7">
    <location>
        <begin position="301"/>
        <end position="313"/>
    </location>
</feature>
<evidence type="ECO:0000256" key="2">
    <source>
        <dbReference type="ARBA" id="ARBA00022737"/>
    </source>
</evidence>
<feature type="repeat" description="WD" evidence="5">
    <location>
        <begin position="376"/>
        <end position="417"/>
    </location>
</feature>
<dbReference type="CDD" id="cd14014">
    <property type="entry name" value="STKc_PknB_like"/>
    <property type="match status" value="1"/>
</dbReference>
<dbReference type="GO" id="GO:0005524">
    <property type="term" value="F:ATP binding"/>
    <property type="evidence" value="ECO:0007669"/>
    <property type="project" value="UniProtKB-UniRule"/>
</dbReference>
<dbReference type="SMART" id="SM00220">
    <property type="entry name" value="S_TKc"/>
    <property type="match status" value="1"/>
</dbReference>
<keyword evidence="2" id="KW-0677">Repeat</keyword>
<dbReference type="GO" id="GO:0004672">
    <property type="term" value="F:protein kinase activity"/>
    <property type="evidence" value="ECO:0007669"/>
    <property type="project" value="InterPro"/>
</dbReference>
<dbReference type="InterPro" id="IPR020472">
    <property type="entry name" value="WD40_PAC1"/>
</dbReference>
<evidence type="ECO:0000259" key="9">
    <source>
        <dbReference type="PROSITE" id="PS50011"/>
    </source>
</evidence>
<dbReference type="AlphaFoldDB" id="A0A2P8CDK6"/>
<dbReference type="InterPro" id="IPR019775">
    <property type="entry name" value="WD40_repeat_CS"/>
</dbReference>
<dbReference type="CDD" id="cd00200">
    <property type="entry name" value="WD40"/>
    <property type="match status" value="1"/>
</dbReference>
<dbReference type="InterPro" id="IPR011009">
    <property type="entry name" value="Kinase-like_dom_sf"/>
</dbReference>
<organism evidence="10 11">
    <name type="scientific">Murinocardiopsis flavida</name>
    <dbReference type="NCBI Taxonomy" id="645275"/>
    <lineage>
        <taxon>Bacteria</taxon>
        <taxon>Bacillati</taxon>
        <taxon>Actinomycetota</taxon>
        <taxon>Actinomycetes</taxon>
        <taxon>Streptosporangiales</taxon>
        <taxon>Nocardiopsidaceae</taxon>
        <taxon>Murinocardiopsis</taxon>
    </lineage>
</organism>
<dbReference type="PROSITE" id="PS50011">
    <property type="entry name" value="PROTEIN_KINASE_DOM"/>
    <property type="match status" value="1"/>
</dbReference>
<comment type="caution">
    <text evidence="10">The sequence shown here is derived from an EMBL/GenBank/DDBJ whole genome shotgun (WGS) entry which is preliminary data.</text>
</comment>
<dbReference type="Pfam" id="PF00069">
    <property type="entry name" value="Pkinase"/>
    <property type="match status" value="1"/>
</dbReference>
<gene>
    <name evidence="10" type="ORF">CLV63_14133</name>
</gene>
<dbReference type="InterPro" id="IPR036322">
    <property type="entry name" value="WD40_repeat_dom_sf"/>
</dbReference>
<feature type="repeat" description="WD" evidence="5">
    <location>
        <begin position="543"/>
        <end position="584"/>
    </location>
</feature>
<keyword evidence="8" id="KW-0472">Membrane</keyword>
<dbReference type="OrthoDB" id="951193at2"/>
<dbReference type="SMART" id="SM00320">
    <property type="entry name" value="WD40"/>
    <property type="match status" value="7"/>
</dbReference>
<dbReference type="SUPFAM" id="SSF50978">
    <property type="entry name" value="WD40 repeat-like"/>
    <property type="match status" value="1"/>
</dbReference>
<protein>
    <submittedName>
        <fullName evidence="10">WD domain G-beta repeat uncharacterized protein</fullName>
    </submittedName>
</protein>
<feature type="repeat" description="WD" evidence="5">
    <location>
        <begin position="460"/>
        <end position="500"/>
    </location>
</feature>
<dbReference type="PRINTS" id="PR00320">
    <property type="entry name" value="GPROTEINBRPT"/>
</dbReference>
<feature type="domain" description="Protein kinase" evidence="9">
    <location>
        <begin position="11"/>
        <end position="258"/>
    </location>
</feature>
<dbReference type="PROSITE" id="PS50294">
    <property type="entry name" value="WD_REPEATS_REGION"/>
    <property type="match status" value="7"/>
</dbReference>
<dbReference type="PANTHER" id="PTHR19879">
    <property type="entry name" value="TRANSCRIPTION INITIATION FACTOR TFIID"/>
    <property type="match status" value="1"/>
</dbReference>
<evidence type="ECO:0000313" key="10">
    <source>
        <dbReference type="EMBL" id="PSK83067.1"/>
    </source>
</evidence>
<evidence type="ECO:0000256" key="3">
    <source>
        <dbReference type="ARBA" id="ARBA00022741"/>
    </source>
</evidence>
<dbReference type="SUPFAM" id="SSF56112">
    <property type="entry name" value="Protein kinase-like (PK-like)"/>
    <property type="match status" value="1"/>
</dbReference>
<evidence type="ECO:0000313" key="11">
    <source>
        <dbReference type="Proteomes" id="UP000240542"/>
    </source>
</evidence>
<feature type="repeat" description="WD" evidence="5">
    <location>
        <begin position="627"/>
        <end position="661"/>
    </location>
</feature>
<dbReference type="PANTHER" id="PTHR19879:SF9">
    <property type="entry name" value="TRANSCRIPTION INITIATION FACTOR TFIID SUBUNIT 5"/>
    <property type="match status" value="1"/>
</dbReference>
<dbReference type="EMBL" id="PYGA01000041">
    <property type="protein sequence ID" value="PSK83067.1"/>
    <property type="molecule type" value="Genomic_DNA"/>
</dbReference>
<dbReference type="InterPro" id="IPR017441">
    <property type="entry name" value="Protein_kinase_ATP_BS"/>
</dbReference>
<dbReference type="InterPro" id="IPR001680">
    <property type="entry name" value="WD40_rpt"/>
</dbReference>